<evidence type="ECO:0000259" key="1">
    <source>
        <dbReference type="Pfam" id="PF06114"/>
    </source>
</evidence>
<proteinExistence type="predicted"/>
<dbReference type="PANTHER" id="PTHR43236:SF2">
    <property type="entry name" value="BLL0069 PROTEIN"/>
    <property type="match status" value="1"/>
</dbReference>
<dbReference type="EMBL" id="JAASQJ010000006">
    <property type="protein sequence ID" value="NIJ55679.1"/>
    <property type="molecule type" value="Genomic_DNA"/>
</dbReference>
<dbReference type="Proteomes" id="UP001179181">
    <property type="component" value="Unassembled WGS sequence"/>
</dbReference>
<name>A0ABX0UTW7_9BACT</name>
<organism evidence="2 3">
    <name type="scientific">Dyadobacter arcticus</name>
    <dbReference type="NCBI Taxonomy" id="1078754"/>
    <lineage>
        <taxon>Bacteria</taxon>
        <taxon>Pseudomonadati</taxon>
        <taxon>Bacteroidota</taxon>
        <taxon>Cytophagia</taxon>
        <taxon>Cytophagales</taxon>
        <taxon>Spirosomataceae</taxon>
        <taxon>Dyadobacter</taxon>
    </lineage>
</organism>
<dbReference type="PANTHER" id="PTHR43236">
    <property type="entry name" value="ANTITOXIN HIGA1"/>
    <property type="match status" value="1"/>
</dbReference>
<evidence type="ECO:0000313" key="3">
    <source>
        <dbReference type="Proteomes" id="UP001179181"/>
    </source>
</evidence>
<comment type="caution">
    <text evidence="2">The sequence shown here is derived from an EMBL/GenBank/DDBJ whole genome shotgun (WGS) entry which is preliminary data.</text>
</comment>
<protein>
    <submittedName>
        <fullName evidence="2">Zn-dependent peptidase ImmA (M78 family)</fullName>
    </submittedName>
</protein>
<dbReference type="RefSeq" id="WP_167275915.1">
    <property type="nucleotide sequence ID" value="NZ_JAASQJ010000006.1"/>
</dbReference>
<reference evidence="2 3" key="1">
    <citation type="submission" date="2020-03" db="EMBL/GenBank/DDBJ databases">
        <title>Genomic Encyclopedia of Type Strains, Phase IV (KMG-IV): sequencing the most valuable type-strain genomes for metagenomic binning, comparative biology and taxonomic classification.</title>
        <authorList>
            <person name="Goeker M."/>
        </authorList>
    </citation>
    <scope>NUCLEOTIDE SEQUENCE [LARGE SCALE GENOMIC DNA]</scope>
    <source>
        <strain evidence="2 3">DSM 102865</strain>
    </source>
</reference>
<gene>
    <name evidence="2" type="ORF">FHS68_004872</name>
</gene>
<dbReference type="InterPro" id="IPR052345">
    <property type="entry name" value="Rad_response_metalloprotease"/>
</dbReference>
<keyword evidence="3" id="KW-1185">Reference proteome</keyword>
<accession>A0ABX0UTW7</accession>
<evidence type="ECO:0000313" key="2">
    <source>
        <dbReference type="EMBL" id="NIJ55679.1"/>
    </source>
</evidence>
<sequence>MITLIHSPIMKPDYSKVRQEVSILLNNFGLTEPPVNPVSIARDLGIKVVFAVFSDDYDRVSGFYDAEEDTIYVNKNEYPLRQTFTIAHELGHRVLHAEWAKSTEYKVLLRDDVFNDDPVEKEANAFAANLLVPRFMLDKYWKDTKIEKLSELFAVSVPVIQNRISFEYGT</sequence>
<dbReference type="Gene3D" id="1.10.10.2910">
    <property type="match status" value="1"/>
</dbReference>
<dbReference type="Pfam" id="PF06114">
    <property type="entry name" value="Peptidase_M78"/>
    <property type="match status" value="1"/>
</dbReference>
<feature type="domain" description="IrrE N-terminal-like" evidence="1">
    <location>
        <begin position="42"/>
        <end position="165"/>
    </location>
</feature>
<dbReference type="InterPro" id="IPR010359">
    <property type="entry name" value="IrrE_HExxH"/>
</dbReference>